<dbReference type="PANTHER" id="PTHR24082">
    <property type="entry name" value="NUCLEAR HORMONE RECEPTOR"/>
    <property type="match status" value="1"/>
</dbReference>
<protein>
    <submittedName>
        <fullName evidence="11">Nuclear receptor subfamily 1 group D member 2-like</fullName>
    </submittedName>
</protein>
<gene>
    <name evidence="11" type="primary">LOC102800686</name>
</gene>
<evidence type="ECO:0000256" key="7">
    <source>
        <dbReference type="ARBA" id="ARBA00023163"/>
    </source>
</evidence>
<dbReference type="InterPro" id="IPR001723">
    <property type="entry name" value="Nuclear_hrmn_rcpt"/>
</dbReference>
<evidence type="ECO:0000256" key="3">
    <source>
        <dbReference type="ARBA" id="ARBA00022771"/>
    </source>
</evidence>
<dbReference type="InterPro" id="IPR000536">
    <property type="entry name" value="Nucl_hrmn_rcpt_lig-bd"/>
</dbReference>
<evidence type="ECO:0000256" key="1">
    <source>
        <dbReference type="ARBA" id="ARBA00008092"/>
    </source>
</evidence>
<keyword evidence="10" id="KW-1185">Reference proteome</keyword>
<dbReference type="InterPro" id="IPR050234">
    <property type="entry name" value="Nuclear_hormone_rcpt_NR1"/>
</dbReference>
<evidence type="ECO:0000256" key="8">
    <source>
        <dbReference type="ARBA" id="ARBA00023170"/>
    </source>
</evidence>
<keyword evidence="6" id="KW-0238">DNA-binding</keyword>
<evidence type="ECO:0000256" key="4">
    <source>
        <dbReference type="ARBA" id="ARBA00022833"/>
    </source>
</evidence>
<comment type="similarity">
    <text evidence="1">Belongs to the nuclear hormone receptor family. NR1 subfamily.</text>
</comment>
<name>A0ABM0LZZ9_SACKO</name>
<evidence type="ECO:0000259" key="9">
    <source>
        <dbReference type="PROSITE" id="PS51843"/>
    </source>
</evidence>
<proteinExistence type="inferred from homology"/>
<keyword evidence="3" id="KW-0863">Zinc-finger</keyword>
<dbReference type="InterPro" id="IPR001728">
    <property type="entry name" value="ThyrH_rcpt"/>
</dbReference>
<dbReference type="RefSeq" id="XP_006813340.1">
    <property type="nucleotide sequence ID" value="XM_006813277.1"/>
</dbReference>
<dbReference type="InterPro" id="IPR035500">
    <property type="entry name" value="NHR-like_dom_sf"/>
</dbReference>
<dbReference type="PROSITE" id="PS51843">
    <property type="entry name" value="NR_LBD"/>
    <property type="match status" value="1"/>
</dbReference>
<dbReference type="Pfam" id="PF00104">
    <property type="entry name" value="Hormone_recep"/>
    <property type="match status" value="1"/>
</dbReference>
<keyword evidence="7" id="KW-0804">Transcription</keyword>
<keyword evidence="4" id="KW-0862">Zinc</keyword>
<keyword evidence="2" id="KW-0479">Metal-binding</keyword>
<evidence type="ECO:0000256" key="2">
    <source>
        <dbReference type="ARBA" id="ARBA00022723"/>
    </source>
</evidence>
<feature type="domain" description="NR LBD" evidence="9">
    <location>
        <begin position="62"/>
        <end position="316"/>
    </location>
</feature>
<dbReference type="PRINTS" id="PR00546">
    <property type="entry name" value="THYROIDHORMR"/>
</dbReference>
<keyword evidence="5" id="KW-0805">Transcription regulation</keyword>
<keyword evidence="8" id="KW-0675">Receptor</keyword>
<evidence type="ECO:0000256" key="6">
    <source>
        <dbReference type="ARBA" id="ARBA00023125"/>
    </source>
</evidence>
<evidence type="ECO:0000313" key="11">
    <source>
        <dbReference type="RefSeq" id="XP_006813340.1"/>
    </source>
</evidence>
<dbReference type="SUPFAM" id="SSF48508">
    <property type="entry name" value="Nuclear receptor ligand-binding domain"/>
    <property type="match status" value="1"/>
</dbReference>
<organism evidence="10 11">
    <name type="scientific">Saccoglossus kowalevskii</name>
    <name type="common">Acorn worm</name>
    <dbReference type="NCBI Taxonomy" id="10224"/>
    <lineage>
        <taxon>Eukaryota</taxon>
        <taxon>Metazoa</taxon>
        <taxon>Hemichordata</taxon>
        <taxon>Enteropneusta</taxon>
        <taxon>Harrimaniidae</taxon>
        <taxon>Saccoglossus</taxon>
    </lineage>
</organism>
<dbReference type="Gene3D" id="1.10.565.10">
    <property type="entry name" value="Retinoid X Receptor"/>
    <property type="match status" value="1"/>
</dbReference>
<dbReference type="CDD" id="cd06929">
    <property type="entry name" value="NR_LBD_F1"/>
    <property type="match status" value="1"/>
</dbReference>
<dbReference type="PANTHER" id="PTHR24082:SF507">
    <property type="entry name" value="BILE ACID RECEPTOR-RELATED"/>
    <property type="match status" value="1"/>
</dbReference>
<accession>A0ABM0LZZ9</accession>
<sequence length="330" mass="37242">MAAKNGPPPLMNLEEMDKNMFCKSEQPENSCLVPDSMKTKLPPLPDVWKTFSSTMPDFQFPNPQSQGPNLSNVEIKQEKLDTDEYPCQFGENSQSQVQGAAALPNFGGGMPPMLPCFDKSELIVFNMAVLGVVIRQTVQFAKTLPEFRYLDYEDQAVLIKAAILEVLMFRMGETFLPEKNCVVDDIVGIEWNLDIMLYSGFFNSAQKTLNFTRSINSFHLSRAEFSLLEAATILSSDRPELKHPNAVELIQQKILLTLQASCKTNHPDDKVLFAKLVVKLAEVRELVQNHIDDLNEFKLPNHESMFPLISEIFNMDEEMYSGMSQNADTS</sequence>
<dbReference type="Proteomes" id="UP000694865">
    <property type="component" value="Unplaced"/>
</dbReference>
<dbReference type="SMART" id="SM00430">
    <property type="entry name" value="HOLI"/>
    <property type="match status" value="1"/>
</dbReference>
<dbReference type="GeneID" id="102800686"/>
<evidence type="ECO:0000256" key="5">
    <source>
        <dbReference type="ARBA" id="ARBA00023015"/>
    </source>
</evidence>
<dbReference type="PRINTS" id="PR00398">
    <property type="entry name" value="STRDHORMONER"/>
</dbReference>
<evidence type="ECO:0000313" key="10">
    <source>
        <dbReference type="Proteomes" id="UP000694865"/>
    </source>
</evidence>
<reference evidence="11" key="1">
    <citation type="submission" date="2025-08" db="UniProtKB">
        <authorList>
            <consortium name="RefSeq"/>
        </authorList>
    </citation>
    <scope>IDENTIFICATION</scope>
    <source>
        <tissue evidence="11">Testes</tissue>
    </source>
</reference>